<keyword evidence="2" id="KW-1185">Reference proteome</keyword>
<accession>A0A1J4JDA7</accession>
<dbReference type="OrthoDB" id="427480at2759"/>
<dbReference type="VEuPathDB" id="TrichDB:TRFO_10563"/>
<gene>
    <name evidence="1" type="ORF">TRFO_10563</name>
</gene>
<proteinExistence type="predicted"/>
<dbReference type="AlphaFoldDB" id="A0A1J4JDA7"/>
<sequence>MPYRYIGKIFKKLIYIHITFHFIMKKIVVKIPSDYNKHQRHSRVNRILFTVGADFIMHNTSLFGNMNNSVADCFWGITNGSFGSWLLSNPDSHYRIRQIFSSVYHLQRLTKTSFISAADYGLFTVLSAAAPSTFSLDNSKIRAFKRLMLTLYRNGGVYRDVYDIIENMTHSNPTYNKILKTLPFDDEDSSLQYPISRDEASDIIKNELGTRVLNQFFGFPSRPTSIRNEISMFDCFLKDGQKVTVSIMPPHLERMRKYDLVPFKLFRNLLNVSSQFKGACSLMDALFIRLDNSIDKEVSARMKILQAFGVDFSVNAKDIIRMSDRANLSLKVSPPLPHLCSTHVMVTPSEPKKKVTESSAKLTYNLSSFTSQIYKKASYIVPNLGLSNVRRSKNNISLASYASLIKVNKSKVEAAANLYSNMFIGDKDSAIQAARLLHVPRNKARRILNNDNQFFQMTKSLIPENADLVLAGGEAIGALVSHASLSTTRAMRSVMSAADLVSSLFNVYSLRIID</sequence>
<evidence type="ECO:0000313" key="2">
    <source>
        <dbReference type="Proteomes" id="UP000179807"/>
    </source>
</evidence>
<dbReference type="RefSeq" id="XP_068348550.1">
    <property type="nucleotide sequence ID" value="XM_068495534.1"/>
</dbReference>
<dbReference type="Proteomes" id="UP000179807">
    <property type="component" value="Unassembled WGS sequence"/>
</dbReference>
<reference evidence="1" key="1">
    <citation type="submission" date="2016-10" db="EMBL/GenBank/DDBJ databases">
        <authorList>
            <person name="Benchimol M."/>
            <person name="Almeida L.G."/>
            <person name="Vasconcelos A.T."/>
            <person name="Perreira-Neves A."/>
            <person name="Rosa I.A."/>
            <person name="Tasca T."/>
            <person name="Bogo M.R."/>
            <person name="de Souza W."/>
        </authorList>
    </citation>
    <scope>NUCLEOTIDE SEQUENCE [LARGE SCALE GENOMIC DNA]</scope>
    <source>
        <strain evidence="1">K</strain>
    </source>
</reference>
<dbReference type="EMBL" id="MLAK01001248">
    <property type="protein sequence ID" value="OHS95413.1"/>
    <property type="molecule type" value="Genomic_DNA"/>
</dbReference>
<name>A0A1J4JDA7_9EUKA</name>
<evidence type="ECO:0000313" key="1">
    <source>
        <dbReference type="EMBL" id="OHS95413.1"/>
    </source>
</evidence>
<dbReference type="GeneID" id="94830238"/>
<comment type="caution">
    <text evidence="1">The sequence shown here is derived from an EMBL/GenBank/DDBJ whole genome shotgun (WGS) entry which is preliminary data.</text>
</comment>
<organism evidence="1 2">
    <name type="scientific">Tritrichomonas foetus</name>
    <dbReference type="NCBI Taxonomy" id="1144522"/>
    <lineage>
        <taxon>Eukaryota</taxon>
        <taxon>Metamonada</taxon>
        <taxon>Parabasalia</taxon>
        <taxon>Tritrichomonadida</taxon>
        <taxon>Tritrichomonadidae</taxon>
        <taxon>Tritrichomonas</taxon>
    </lineage>
</organism>
<protein>
    <submittedName>
        <fullName evidence="1">Uncharacterized protein</fullName>
    </submittedName>
</protein>